<keyword evidence="2" id="KW-0408">Iron</keyword>
<dbReference type="GO" id="GO:0051539">
    <property type="term" value="F:4 iron, 4 sulfur cluster binding"/>
    <property type="evidence" value="ECO:0007669"/>
    <property type="project" value="UniProtKB-KW"/>
</dbReference>
<accession>A0A0L6CND3</accession>
<dbReference type="EMBL" id="LAIR01000002">
    <property type="protein sequence ID" value="KNX39160.1"/>
    <property type="molecule type" value="Genomic_DNA"/>
</dbReference>
<keyword evidence="6" id="KW-1185">Reference proteome</keyword>
<dbReference type="Gene3D" id="3.90.480.20">
    <property type="match status" value="1"/>
</dbReference>
<keyword evidence="1" id="KW-0411">Iron-sulfur</keyword>
<evidence type="ECO:0000313" key="5">
    <source>
        <dbReference type="EMBL" id="KNX39160.1"/>
    </source>
</evidence>
<sequence>MCAVTRTRSDRCPGITRPWRADDGDLLRVRLPGGRVSAAALAALADVADQLGDGDLHLTSRANVQIRGVTGASAAADRLAAAGLLPRRSHDLVRNIVCTPLTGLTGGRADLRPVLADLDAALLADDTLAALPGKFLLLLDDGRGDVAGSSYDVGAIALDASRALLLVDGAAHREVPLADVVPALLDLAHRFLAVRGDGPTAAWHVRELATELVPVTPWTPPSGERPAYGAIRQDNGRWSAHHAAPDGVIKSEIAREIASAATELVVTPWRGVIAVNLPDRPKDA</sequence>
<dbReference type="Pfam" id="PF03460">
    <property type="entry name" value="NIR_SIR_ferr"/>
    <property type="match status" value="1"/>
</dbReference>
<comment type="caution">
    <text evidence="5">The sequence shown here is derived from an EMBL/GenBank/DDBJ whole genome shotgun (WGS) entry which is preliminary data.</text>
</comment>
<evidence type="ECO:0000313" key="6">
    <source>
        <dbReference type="Proteomes" id="UP000037397"/>
    </source>
</evidence>
<dbReference type="SUPFAM" id="SSF55124">
    <property type="entry name" value="Nitrite/Sulfite reductase N-terminal domain-like"/>
    <property type="match status" value="2"/>
</dbReference>
<organism evidence="5 6">
    <name type="scientific">Luteipulveratus halotolerans</name>
    <dbReference type="NCBI Taxonomy" id="1631356"/>
    <lineage>
        <taxon>Bacteria</taxon>
        <taxon>Bacillati</taxon>
        <taxon>Actinomycetota</taxon>
        <taxon>Actinomycetes</taxon>
        <taxon>Micrococcales</taxon>
        <taxon>Dermacoccaceae</taxon>
        <taxon>Luteipulveratus</taxon>
    </lineage>
</organism>
<dbReference type="GO" id="GO:0016491">
    <property type="term" value="F:oxidoreductase activity"/>
    <property type="evidence" value="ECO:0007669"/>
    <property type="project" value="UniProtKB-KW"/>
</dbReference>
<evidence type="ECO:0000256" key="2">
    <source>
        <dbReference type="ARBA" id="ARBA00022617"/>
    </source>
</evidence>
<dbReference type="InterPro" id="IPR005117">
    <property type="entry name" value="NiRdtase/SiRdtase_haem-b_fer"/>
</dbReference>
<keyword evidence="2" id="KW-0349">Heme</keyword>
<dbReference type="InterPro" id="IPR036136">
    <property type="entry name" value="Nit/Sulf_reduc_fer-like_dom_sf"/>
</dbReference>
<dbReference type="PANTHER" id="PTHR32439:SF9">
    <property type="entry name" value="BLR3264 PROTEIN"/>
    <property type="match status" value="1"/>
</dbReference>
<dbReference type="PANTHER" id="PTHR32439">
    <property type="entry name" value="FERREDOXIN--NITRITE REDUCTASE, CHLOROPLASTIC"/>
    <property type="match status" value="1"/>
</dbReference>
<keyword evidence="3" id="KW-0560">Oxidoreductase</keyword>
<dbReference type="Proteomes" id="UP000037397">
    <property type="component" value="Unassembled WGS sequence"/>
</dbReference>
<name>A0A0L6CND3_9MICO</name>
<dbReference type="STRING" id="1631356.VV01_03225"/>
<keyword evidence="2" id="KW-0479">Metal-binding</keyword>
<evidence type="ECO:0000256" key="3">
    <source>
        <dbReference type="ARBA" id="ARBA00023002"/>
    </source>
</evidence>
<feature type="domain" description="Nitrite/Sulfite reductase ferredoxin-like" evidence="4">
    <location>
        <begin position="25"/>
        <end position="74"/>
    </location>
</feature>
<reference evidence="6" key="1">
    <citation type="submission" date="2015-03" db="EMBL/GenBank/DDBJ databases">
        <title>Luteipulveratus halotolerans sp. nov., a novel actinobacterium (Dermacoccaceae) from Sarawak, Malaysia.</title>
        <authorList>
            <person name="Juboi H."/>
            <person name="Basik A."/>
            <person name="Shamsul S.S."/>
            <person name="Arnold P."/>
            <person name="Schmitt E.K."/>
            <person name="Sanglier J.-J."/>
            <person name="Yeo T."/>
        </authorList>
    </citation>
    <scope>NUCLEOTIDE SEQUENCE [LARGE SCALE GENOMIC DNA]</scope>
    <source>
        <strain evidence="6">C296001</strain>
    </source>
</reference>
<keyword evidence="1" id="KW-0004">4Fe-4S</keyword>
<gene>
    <name evidence="5" type="ORF">VV01_03225</name>
</gene>
<evidence type="ECO:0000259" key="4">
    <source>
        <dbReference type="Pfam" id="PF03460"/>
    </source>
</evidence>
<protein>
    <recommendedName>
        <fullName evidence="4">Nitrite/Sulfite reductase ferredoxin-like domain-containing protein</fullName>
    </recommendedName>
</protein>
<dbReference type="InterPro" id="IPR051329">
    <property type="entry name" value="NIR_SIR_4Fe-4S"/>
</dbReference>
<dbReference type="OrthoDB" id="105450at2"/>
<evidence type="ECO:0000256" key="1">
    <source>
        <dbReference type="ARBA" id="ARBA00022485"/>
    </source>
</evidence>
<dbReference type="PATRIC" id="fig|1631356.3.peg.576"/>
<proteinExistence type="predicted"/>
<dbReference type="AlphaFoldDB" id="A0A0L6CND3"/>